<evidence type="ECO:0000313" key="2">
    <source>
        <dbReference type="Proteomes" id="UP000001312"/>
    </source>
</evidence>
<dbReference type="Proteomes" id="UP000001312">
    <property type="component" value="Unassembled WGS sequence"/>
</dbReference>
<dbReference type="AlphaFoldDB" id="A7EVG4"/>
<dbReference type="EMBL" id="CH476633">
    <property type="protein sequence ID" value="EDN93456.1"/>
    <property type="molecule type" value="Genomic_DNA"/>
</dbReference>
<sequence>MEKKEIWDKILDAERIQIDKPWYKVIIHKIPIQEFSGLKGIDLIKEEVNTFNSGLSIMSTPYWLTNASKRAK</sequence>
<dbReference type="HOGENOM" id="CLU_2723733_0_0_1"/>
<dbReference type="InParanoid" id="A7EVG4"/>
<protein>
    <submittedName>
        <fullName evidence="1">Uncharacterized protein</fullName>
    </submittedName>
</protein>
<dbReference type="PANTHER" id="PTHR33481">
    <property type="entry name" value="REVERSE TRANSCRIPTASE"/>
    <property type="match status" value="1"/>
</dbReference>
<reference evidence="2" key="1">
    <citation type="journal article" date="2011" name="PLoS Genet.">
        <title>Genomic analysis of the necrotrophic fungal pathogens Sclerotinia sclerotiorum and Botrytis cinerea.</title>
        <authorList>
            <person name="Amselem J."/>
            <person name="Cuomo C.A."/>
            <person name="van Kan J.A."/>
            <person name="Viaud M."/>
            <person name="Benito E.P."/>
            <person name="Couloux A."/>
            <person name="Coutinho P.M."/>
            <person name="de Vries R.P."/>
            <person name="Dyer P.S."/>
            <person name="Fillinger S."/>
            <person name="Fournier E."/>
            <person name="Gout L."/>
            <person name="Hahn M."/>
            <person name="Kohn L."/>
            <person name="Lapalu N."/>
            <person name="Plummer K.M."/>
            <person name="Pradier J.M."/>
            <person name="Quevillon E."/>
            <person name="Sharon A."/>
            <person name="Simon A."/>
            <person name="ten Have A."/>
            <person name="Tudzynski B."/>
            <person name="Tudzynski P."/>
            <person name="Wincker P."/>
            <person name="Andrew M."/>
            <person name="Anthouard V."/>
            <person name="Beever R.E."/>
            <person name="Beffa R."/>
            <person name="Benoit I."/>
            <person name="Bouzid O."/>
            <person name="Brault B."/>
            <person name="Chen Z."/>
            <person name="Choquer M."/>
            <person name="Collemare J."/>
            <person name="Cotton P."/>
            <person name="Danchin E.G."/>
            <person name="Da Silva C."/>
            <person name="Gautier A."/>
            <person name="Giraud C."/>
            <person name="Giraud T."/>
            <person name="Gonzalez C."/>
            <person name="Grossetete S."/>
            <person name="Guldener U."/>
            <person name="Henrissat B."/>
            <person name="Howlett B.J."/>
            <person name="Kodira C."/>
            <person name="Kretschmer M."/>
            <person name="Lappartient A."/>
            <person name="Leroch M."/>
            <person name="Levis C."/>
            <person name="Mauceli E."/>
            <person name="Neuveglise C."/>
            <person name="Oeser B."/>
            <person name="Pearson M."/>
            <person name="Poulain J."/>
            <person name="Poussereau N."/>
            <person name="Quesneville H."/>
            <person name="Rascle C."/>
            <person name="Schumacher J."/>
            <person name="Segurens B."/>
            <person name="Sexton A."/>
            <person name="Silva E."/>
            <person name="Sirven C."/>
            <person name="Soanes D.M."/>
            <person name="Talbot N.J."/>
            <person name="Templeton M."/>
            <person name="Yandava C."/>
            <person name="Yarden O."/>
            <person name="Zeng Q."/>
            <person name="Rollins J.A."/>
            <person name="Lebrun M.H."/>
            <person name="Dickman M."/>
        </authorList>
    </citation>
    <scope>NUCLEOTIDE SEQUENCE [LARGE SCALE GENOMIC DNA]</scope>
    <source>
        <strain evidence="2">ATCC 18683 / 1980 / Ss-1</strain>
    </source>
</reference>
<dbReference type="KEGG" id="ssl:SS1G_09322"/>
<organism evidence="1 2">
    <name type="scientific">Sclerotinia sclerotiorum (strain ATCC 18683 / 1980 / Ss-1)</name>
    <name type="common">White mold</name>
    <name type="synonym">Whetzelinia sclerotiorum</name>
    <dbReference type="NCBI Taxonomy" id="665079"/>
    <lineage>
        <taxon>Eukaryota</taxon>
        <taxon>Fungi</taxon>
        <taxon>Dikarya</taxon>
        <taxon>Ascomycota</taxon>
        <taxon>Pezizomycotina</taxon>
        <taxon>Leotiomycetes</taxon>
        <taxon>Helotiales</taxon>
        <taxon>Sclerotiniaceae</taxon>
        <taxon>Sclerotinia</taxon>
    </lineage>
</organism>
<keyword evidence="2" id="KW-1185">Reference proteome</keyword>
<accession>A7EVG4</accession>
<name>A7EVG4_SCLS1</name>
<dbReference type="RefSeq" id="XP_001589601.1">
    <property type="nucleotide sequence ID" value="XM_001589551.1"/>
</dbReference>
<gene>
    <name evidence="1" type="ORF">SS1G_09322</name>
</gene>
<proteinExistence type="predicted"/>
<dbReference type="GeneID" id="5485700"/>
<dbReference type="PANTHER" id="PTHR33481:SF1">
    <property type="entry name" value="ENDONUCLEASE_EXONUCLEASE_PHOSPHATASE DOMAIN-CONTAINING PROTEIN-RELATED"/>
    <property type="match status" value="1"/>
</dbReference>
<evidence type="ECO:0000313" key="1">
    <source>
        <dbReference type="EMBL" id="EDN93456.1"/>
    </source>
</evidence>